<keyword evidence="7" id="KW-0238">DNA-binding</keyword>
<comment type="catalytic activity">
    <reaction evidence="8">
        <text>DNA(n) + a 2'-deoxyribonucleoside 5'-triphosphate = DNA(n+1) + diphosphate</text>
        <dbReference type="Rhea" id="RHEA:22508"/>
        <dbReference type="Rhea" id="RHEA-COMP:17339"/>
        <dbReference type="Rhea" id="RHEA-COMP:17340"/>
        <dbReference type="ChEBI" id="CHEBI:33019"/>
        <dbReference type="ChEBI" id="CHEBI:61560"/>
        <dbReference type="ChEBI" id="CHEBI:173112"/>
        <dbReference type="EC" id="2.7.7.7"/>
    </reaction>
</comment>
<gene>
    <name evidence="10" type="ORF">LCGC14_1127720</name>
</gene>
<keyword evidence="5" id="KW-0235">DNA replication</keyword>
<evidence type="ECO:0000256" key="2">
    <source>
        <dbReference type="ARBA" id="ARBA00012417"/>
    </source>
</evidence>
<protein>
    <recommendedName>
        <fullName evidence="2">DNA-directed DNA polymerase</fullName>
        <ecNumber evidence="2">2.7.7.7</ecNumber>
    </recommendedName>
</protein>
<dbReference type="GO" id="GO:0000166">
    <property type="term" value="F:nucleotide binding"/>
    <property type="evidence" value="ECO:0007669"/>
    <property type="project" value="InterPro"/>
</dbReference>
<dbReference type="Gene3D" id="3.30.420.10">
    <property type="entry name" value="Ribonuclease H-like superfamily/Ribonuclease H"/>
    <property type="match status" value="1"/>
</dbReference>
<dbReference type="SUPFAM" id="SSF53098">
    <property type="entry name" value="Ribonuclease H-like"/>
    <property type="match status" value="1"/>
</dbReference>
<sequence>MIPVFDIESVGWVNPIAVGFFDGFEYREFIRENEEDDVIWRFLCHLKDHHKGIKIYAHCASKFDSKFILSSLHKHGQTAVPEAGMIRLRWKEPNICFEDSYLLLPMSLKRINVMFGVEEKGEWTKKFDVKPWEMGRQLRSFREYLKVDCLSLSHSLDKLCEELGKNFNIMPSISLSTTSVKAFDKVFFHVEDIASNENFEEFVRGAIYGGRNEVYKRYGTNINIYDVNSMFVSCYDTPVPTGKMYWTKPNLDSPDAVLAEATVQVPKDFYIGPLPHKATDRLIFPVGEFTDWWDIEELRNAVGLGVDVILRRQINGAKEPILVDFGKVVTALKNRGEEQRELWKMFGLSLSGKFGQARWRDSIKYVDDVKNFEGYFPLDAEELYFQTKEYVSGRAPYIKPAVSMRIRSEARIRHLNLILEAHKQGEVFYGDTDSIFTSTKMPVGKTPGDLEFLGRASRGYFIRQKLYATIQRGRMKQKSAGYSDLRLSEEDFLKLLVGESLEVKEEVLPPYKDIIKTKDLELLKRTRKIRGTGPDSRIAVGLDTVPITLPKERKTISTPRIKEREEIAIPFKTTATDGPKS</sequence>
<name>A0A0F9PK70_9ZZZZ</name>
<evidence type="ECO:0000256" key="8">
    <source>
        <dbReference type="ARBA" id="ARBA00049244"/>
    </source>
</evidence>
<evidence type="ECO:0000256" key="7">
    <source>
        <dbReference type="ARBA" id="ARBA00023125"/>
    </source>
</evidence>
<dbReference type="InterPro" id="IPR017964">
    <property type="entry name" value="DNA-dir_DNA_pol_B_CS"/>
</dbReference>
<evidence type="ECO:0000256" key="4">
    <source>
        <dbReference type="ARBA" id="ARBA00022695"/>
    </source>
</evidence>
<dbReference type="PANTHER" id="PTHR33568">
    <property type="entry name" value="DNA POLYMERASE"/>
    <property type="match status" value="1"/>
</dbReference>
<comment type="similarity">
    <text evidence="1">Belongs to the DNA polymerase type-B family.</text>
</comment>
<organism evidence="10">
    <name type="scientific">marine sediment metagenome</name>
    <dbReference type="NCBI Taxonomy" id="412755"/>
    <lineage>
        <taxon>unclassified sequences</taxon>
        <taxon>metagenomes</taxon>
        <taxon>ecological metagenomes</taxon>
    </lineage>
</organism>
<evidence type="ECO:0000313" key="10">
    <source>
        <dbReference type="EMBL" id="KKN01446.1"/>
    </source>
</evidence>
<feature type="domain" description="DNA-directed DNA polymerase family B mitochondria/virus" evidence="9">
    <location>
        <begin position="121"/>
        <end position="369"/>
    </location>
</feature>
<dbReference type="Pfam" id="PF03175">
    <property type="entry name" value="DNA_pol_B_2"/>
    <property type="match status" value="1"/>
</dbReference>
<dbReference type="GO" id="GO:0003887">
    <property type="term" value="F:DNA-directed DNA polymerase activity"/>
    <property type="evidence" value="ECO:0007669"/>
    <property type="project" value="UniProtKB-KW"/>
</dbReference>
<dbReference type="GO" id="GO:0006260">
    <property type="term" value="P:DNA replication"/>
    <property type="evidence" value="ECO:0007669"/>
    <property type="project" value="UniProtKB-KW"/>
</dbReference>
<dbReference type="InterPro" id="IPR043502">
    <property type="entry name" value="DNA/RNA_pol_sf"/>
</dbReference>
<evidence type="ECO:0000256" key="5">
    <source>
        <dbReference type="ARBA" id="ARBA00022705"/>
    </source>
</evidence>
<keyword evidence="3" id="KW-0808">Transferase</keyword>
<evidence type="ECO:0000256" key="1">
    <source>
        <dbReference type="ARBA" id="ARBA00005755"/>
    </source>
</evidence>
<dbReference type="SUPFAM" id="SSF56672">
    <property type="entry name" value="DNA/RNA polymerases"/>
    <property type="match status" value="1"/>
</dbReference>
<dbReference type="InterPro" id="IPR004868">
    <property type="entry name" value="DNA-dir_DNA_pol_B_mt/vir"/>
</dbReference>
<dbReference type="InterPro" id="IPR012337">
    <property type="entry name" value="RNaseH-like_sf"/>
</dbReference>
<accession>A0A0F9PK70</accession>
<proteinExistence type="inferred from homology"/>
<evidence type="ECO:0000256" key="3">
    <source>
        <dbReference type="ARBA" id="ARBA00022679"/>
    </source>
</evidence>
<reference evidence="10" key="1">
    <citation type="journal article" date="2015" name="Nature">
        <title>Complex archaea that bridge the gap between prokaryotes and eukaryotes.</title>
        <authorList>
            <person name="Spang A."/>
            <person name="Saw J.H."/>
            <person name="Jorgensen S.L."/>
            <person name="Zaremba-Niedzwiedzka K."/>
            <person name="Martijn J."/>
            <person name="Lind A.E."/>
            <person name="van Eijk R."/>
            <person name="Schleper C."/>
            <person name="Guy L."/>
            <person name="Ettema T.J."/>
        </authorList>
    </citation>
    <scope>NUCLEOTIDE SEQUENCE</scope>
</reference>
<dbReference type="PROSITE" id="PS00116">
    <property type="entry name" value="DNA_POLYMERASE_B"/>
    <property type="match status" value="1"/>
</dbReference>
<dbReference type="Gene3D" id="3.90.1600.10">
    <property type="entry name" value="Palm domain of DNA polymerase"/>
    <property type="match status" value="1"/>
</dbReference>
<evidence type="ECO:0000259" key="9">
    <source>
        <dbReference type="Pfam" id="PF03175"/>
    </source>
</evidence>
<dbReference type="GO" id="GO:0003677">
    <property type="term" value="F:DNA binding"/>
    <property type="evidence" value="ECO:0007669"/>
    <property type="project" value="UniProtKB-KW"/>
</dbReference>
<dbReference type="EMBL" id="LAZR01005260">
    <property type="protein sequence ID" value="KKN01446.1"/>
    <property type="molecule type" value="Genomic_DNA"/>
</dbReference>
<dbReference type="InterPro" id="IPR023211">
    <property type="entry name" value="DNA_pol_palm_dom_sf"/>
</dbReference>
<keyword evidence="4" id="KW-0548">Nucleotidyltransferase</keyword>
<dbReference type="EC" id="2.7.7.7" evidence="2"/>
<evidence type="ECO:0000256" key="6">
    <source>
        <dbReference type="ARBA" id="ARBA00022932"/>
    </source>
</evidence>
<keyword evidence="6" id="KW-0239">DNA-directed DNA polymerase</keyword>
<dbReference type="PANTHER" id="PTHR33568:SF3">
    <property type="entry name" value="DNA-DIRECTED DNA POLYMERASE"/>
    <property type="match status" value="1"/>
</dbReference>
<comment type="caution">
    <text evidence="10">The sequence shown here is derived from an EMBL/GenBank/DDBJ whole genome shotgun (WGS) entry which is preliminary data.</text>
</comment>
<dbReference type="AlphaFoldDB" id="A0A0F9PK70"/>
<dbReference type="InterPro" id="IPR036397">
    <property type="entry name" value="RNaseH_sf"/>
</dbReference>